<reference evidence="3 4" key="1">
    <citation type="submission" date="2024-04" db="EMBL/GenBank/DDBJ databases">
        <title>Novel species of the genus Ideonella isolated from streams.</title>
        <authorList>
            <person name="Lu H."/>
        </authorList>
    </citation>
    <scope>NUCLEOTIDE SEQUENCE [LARGE SCALE GENOMIC DNA]</scope>
    <source>
        <strain evidence="3 4">DXS29W</strain>
    </source>
</reference>
<dbReference type="SUPFAM" id="SSF52949">
    <property type="entry name" value="Macro domain-like"/>
    <property type="match status" value="1"/>
</dbReference>
<evidence type="ECO:0000259" key="2">
    <source>
        <dbReference type="PROSITE" id="PS51154"/>
    </source>
</evidence>
<sequence length="160" mass="17243">MNVVQGDLIEMALQGHFDVIVQGCNCQCRMARGIALTIRRVFPEAQMADSATKPGDRAKLGTISTATVHRNGHAITIVNGYTQFHWAGAGVKADYDAIRLVMQTVRRQFSGLRIGYPKIGAGLAGGDWATIRAIISEELAGEDHTYVEFEGGDPVPVEGT</sequence>
<dbReference type="Gene3D" id="3.40.220.10">
    <property type="entry name" value="Leucine Aminopeptidase, subunit E, domain 1"/>
    <property type="match status" value="1"/>
</dbReference>
<proteinExistence type="predicted"/>
<accession>A0ABU9BM00</accession>
<protein>
    <recommendedName>
        <fullName evidence="2">Macro domain-containing protein</fullName>
    </recommendedName>
</protein>
<dbReference type="InterPro" id="IPR002589">
    <property type="entry name" value="Macro_dom"/>
</dbReference>
<organism evidence="3 4">
    <name type="scientific">Ideonella lacteola</name>
    <dbReference type="NCBI Taxonomy" id="2984193"/>
    <lineage>
        <taxon>Bacteria</taxon>
        <taxon>Pseudomonadati</taxon>
        <taxon>Pseudomonadota</taxon>
        <taxon>Betaproteobacteria</taxon>
        <taxon>Burkholderiales</taxon>
        <taxon>Sphaerotilaceae</taxon>
        <taxon>Ideonella</taxon>
    </lineage>
</organism>
<dbReference type="EMBL" id="JBBUTG010000001">
    <property type="protein sequence ID" value="MEK8029548.1"/>
    <property type="molecule type" value="Genomic_DNA"/>
</dbReference>
<comment type="caution">
    <text evidence="3">The sequence shown here is derived from an EMBL/GenBank/DDBJ whole genome shotgun (WGS) entry which is preliminary data.</text>
</comment>
<dbReference type="PANTHER" id="PTHR12521:SF0">
    <property type="entry name" value="ADP-RIBOSE GLYCOHYDROLASE OARD1"/>
    <property type="match status" value="1"/>
</dbReference>
<comment type="catalytic activity">
    <reaction evidence="1">
        <text>an N-(ADP-alpha-D-ribosyl)-thymidine in DNA + H2O = a thymidine in DNA + ADP-D-ribose</text>
        <dbReference type="Rhea" id="RHEA:71655"/>
        <dbReference type="Rhea" id="RHEA-COMP:13556"/>
        <dbReference type="Rhea" id="RHEA-COMP:18051"/>
        <dbReference type="ChEBI" id="CHEBI:15377"/>
        <dbReference type="ChEBI" id="CHEBI:57967"/>
        <dbReference type="ChEBI" id="CHEBI:137386"/>
        <dbReference type="ChEBI" id="CHEBI:191199"/>
    </reaction>
    <physiologicalReaction direction="left-to-right" evidence="1">
        <dbReference type="Rhea" id="RHEA:71656"/>
    </physiologicalReaction>
</comment>
<gene>
    <name evidence="3" type="ORF">AACH06_01835</name>
</gene>
<evidence type="ECO:0000313" key="4">
    <source>
        <dbReference type="Proteomes" id="UP001371218"/>
    </source>
</evidence>
<feature type="domain" description="Macro" evidence="2">
    <location>
        <begin position="1"/>
        <end position="160"/>
    </location>
</feature>
<dbReference type="PROSITE" id="PS51154">
    <property type="entry name" value="MACRO"/>
    <property type="match status" value="1"/>
</dbReference>
<dbReference type="RefSeq" id="WP_341423884.1">
    <property type="nucleotide sequence ID" value="NZ_JBBUTG010000001.1"/>
</dbReference>
<keyword evidence="4" id="KW-1185">Reference proteome</keyword>
<dbReference type="PANTHER" id="PTHR12521">
    <property type="entry name" value="PROTEIN C6ORF130"/>
    <property type="match status" value="1"/>
</dbReference>
<dbReference type="InterPro" id="IPR043472">
    <property type="entry name" value="Macro_dom-like"/>
</dbReference>
<evidence type="ECO:0000313" key="3">
    <source>
        <dbReference type="EMBL" id="MEK8029548.1"/>
    </source>
</evidence>
<name>A0ABU9BM00_9BURK</name>
<evidence type="ECO:0000256" key="1">
    <source>
        <dbReference type="ARBA" id="ARBA00035885"/>
    </source>
</evidence>
<dbReference type="InterPro" id="IPR050892">
    <property type="entry name" value="ADP-ribose_metab_enzymes"/>
</dbReference>
<dbReference type="Proteomes" id="UP001371218">
    <property type="component" value="Unassembled WGS sequence"/>
</dbReference>